<dbReference type="Pfam" id="PF01040">
    <property type="entry name" value="UbiA"/>
    <property type="match status" value="1"/>
</dbReference>
<evidence type="ECO:0000313" key="7">
    <source>
        <dbReference type="Proteomes" id="UP000620124"/>
    </source>
</evidence>
<feature type="transmembrane region" description="Helical" evidence="5">
    <location>
        <begin position="21"/>
        <end position="41"/>
    </location>
</feature>
<dbReference type="InterPro" id="IPR044878">
    <property type="entry name" value="UbiA_sf"/>
</dbReference>
<evidence type="ECO:0000256" key="5">
    <source>
        <dbReference type="SAM" id="Phobius"/>
    </source>
</evidence>
<organism evidence="6 7">
    <name type="scientific">Mycena venus</name>
    <dbReference type="NCBI Taxonomy" id="2733690"/>
    <lineage>
        <taxon>Eukaryota</taxon>
        <taxon>Fungi</taxon>
        <taxon>Dikarya</taxon>
        <taxon>Basidiomycota</taxon>
        <taxon>Agaricomycotina</taxon>
        <taxon>Agaricomycetes</taxon>
        <taxon>Agaricomycetidae</taxon>
        <taxon>Agaricales</taxon>
        <taxon>Marasmiineae</taxon>
        <taxon>Mycenaceae</taxon>
        <taxon>Mycena</taxon>
    </lineage>
</organism>
<keyword evidence="7" id="KW-1185">Reference proteome</keyword>
<name>A0A8H6YCD5_9AGAR</name>
<dbReference type="PANTHER" id="PTHR42723:SF1">
    <property type="entry name" value="CHLOROPHYLL SYNTHASE, CHLOROPLASTIC"/>
    <property type="match status" value="1"/>
</dbReference>
<dbReference type="PANTHER" id="PTHR42723">
    <property type="entry name" value="CHLOROPHYLL SYNTHASE"/>
    <property type="match status" value="1"/>
</dbReference>
<dbReference type="EMBL" id="JACAZI010000007">
    <property type="protein sequence ID" value="KAF7355867.1"/>
    <property type="molecule type" value="Genomic_DNA"/>
</dbReference>
<dbReference type="InterPro" id="IPR000537">
    <property type="entry name" value="UbiA_prenyltransferase"/>
</dbReference>
<dbReference type="GO" id="GO:0016020">
    <property type="term" value="C:membrane"/>
    <property type="evidence" value="ECO:0007669"/>
    <property type="project" value="UniProtKB-SubCell"/>
</dbReference>
<proteinExistence type="predicted"/>
<keyword evidence="2 5" id="KW-0812">Transmembrane</keyword>
<evidence type="ECO:0000256" key="2">
    <source>
        <dbReference type="ARBA" id="ARBA00022692"/>
    </source>
</evidence>
<dbReference type="AlphaFoldDB" id="A0A8H6YCD5"/>
<protein>
    <submittedName>
        <fullName evidence="6">UbiA prenyltransferase</fullName>
    </submittedName>
</protein>
<evidence type="ECO:0000256" key="3">
    <source>
        <dbReference type="ARBA" id="ARBA00022989"/>
    </source>
</evidence>
<sequence>MMQASNPSQSAHTLGSMDGRPPLSLSIVLAPIIYEFEVFWAFTWRDWTTTIIPGTMYAIAAVRSLPVTLPPQFIALGLGRTLVYLILLIYTFTSSNQISGVAEDRINKPDRPIPSGRISLQGAYIRWYASTGAFLILGAVEGVMPWTVLWVLLTIAQNFTGFGKHWFTRNAVFISLGTLCIMQPMWVQFARNTPREWRWVLTLSVLSGILFQVQDFRDIVGDRATGRNTLPLALGERSSRRVMAVLFALTPLFSSVVDFASGYWGYGYGLGMLYLACRILQGASKEYDHQTYMMFTYLFFCGSIAVRMMFP</sequence>
<keyword evidence="6" id="KW-0808">Transferase</keyword>
<feature type="transmembrane region" description="Helical" evidence="5">
    <location>
        <begin position="73"/>
        <end position="92"/>
    </location>
</feature>
<feature type="transmembrane region" description="Helical" evidence="5">
    <location>
        <begin position="133"/>
        <end position="155"/>
    </location>
</feature>
<comment type="subcellular location">
    <subcellularLocation>
        <location evidence="1">Membrane</location>
        <topology evidence="1">Multi-pass membrane protein</topology>
    </subcellularLocation>
</comment>
<feature type="transmembrane region" description="Helical" evidence="5">
    <location>
        <begin position="292"/>
        <end position="310"/>
    </location>
</feature>
<reference evidence="6" key="1">
    <citation type="submission" date="2020-05" db="EMBL/GenBank/DDBJ databases">
        <title>Mycena genomes resolve the evolution of fungal bioluminescence.</title>
        <authorList>
            <person name="Tsai I.J."/>
        </authorList>
    </citation>
    <scope>NUCLEOTIDE SEQUENCE</scope>
    <source>
        <strain evidence="6">CCC161011</strain>
    </source>
</reference>
<feature type="transmembrane region" description="Helical" evidence="5">
    <location>
        <begin position="241"/>
        <end position="257"/>
    </location>
</feature>
<dbReference type="InterPro" id="IPR050475">
    <property type="entry name" value="Prenyltransferase_related"/>
</dbReference>
<keyword evidence="3 5" id="KW-1133">Transmembrane helix</keyword>
<feature type="transmembrane region" description="Helical" evidence="5">
    <location>
        <begin position="167"/>
        <end position="187"/>
    </location>
</feature>
<dbReference type="Proteomes" id="UP000620124">
    <property type="component" value="Unassembled WGS sequence"/>
</dbReference>
<dbReference type="Gene3D" id="1.10.357.140">
    <property type="entry name" value="UbiA prenyltransferase"/>
    <property type="match status" value="1"/>
</dbReference>
<evidence type="ECO:0000313" key="6">
    <source>
        <dbReference type="EMBL" id="KAF7355867.1"/>
    </source>
</evidence>
<comment type="caution">
    <text evidence="6">The sequence shown here is derived from an EMBL/GenBank/DDBJ whole genome shotgun (WGS) entry which is preliminary data.</text>
</comment>
<dbReference type="OrthoDB" id="434972at2759"/>
<evidence type="ECO:0000256" key="1">
    <source>
        <dbReference type="ARBA" id="ARBA00004141"/>
    </source>
</evidence>
<dbReference type="GO" id="GO:0016765">
    <property type="term" value="F:transferase activity, transferring alkyl or aryl (other than methyl) groups"/>
    <property type="evidence" value="ECO:0007669"/>
    <property type="project" value="InterPro"/>
</dbReference>
<accession>A0A8H6YCD5</accession>
<gene>
    <name evidence="6" type="ORF">MVEN_00915300</name>
</gene>
<evidence type="ECO:0000256" key="4">
    <source>
        <dbReference type="ARBA" id="ARBA00023136"/>
    </source>
</evidence>
<keyword evidence="4 5" id="KW-0472">Membrane</keyword>
<dbReference type="CDD" id="cd13965">
    <property type="entry name" value="PT_UbiA_3"/>
    <property type="match status" value="1"/>
</dbReference>